<dbReference type="Gene3D" id="1.20.1050.10">
    <property type="match status" value="1"/>
</dbReference>
<dbReference type="Gene3D" id="3.40.30.10">
    <property type="entry name" value="Glutaredoxin"/>
    <property type="match status" value="1"/>
</dbReference>
<dbReference type="SUPFAM" id="SSF47616">
    <property type="entry name" value="GST C-terminal domain-like"/>
    <property type="match status" value="1"/>
</dbReference>
<comment type="caution">
    <text evidence="1">The sequence shown here is derived from an EMBL/GenBank/DDBJ whole genome shotgun (WGS) entry which is preliminary data.</text>
</comment>
<evidence type="ECO:0000313" key="2">
    <source>
        <dbReference type="Proteomes" id="UP000710432"/>
    </source>
</evidence>
<dbReference type="Proteomes" id="UP000710432">
    <property type="component" value="Unassembled WGS sequence"/>
</dbReference>
<dbReference type="InterPro" id="IPR036282">
    <property type="entry name" value="Glutathione-S-Trfase_C_sf"/>
</dbReference>
<accession>A0A8J6G238</accession>
<gene>
    <name evidence="1" type="ORF">LTLLF_182390</name>
</gene>
<reference evidence="1" key="1">
    <citation type="submission" date="2020-03" db="EMBL/GenBank/DDBJ databases">
        <title>Studies in the Genomics of Life Span.</title>
        <authorList>
            <person name="Glass D."/>
        </authorList>
    </citation>
    <scope>NUCLEOTIDE SEQUENCE</scope>
    <source>
        <strain evidence="1">LTLLF</strain>
        <tissue evidence="1">Muscle</tissue>
    </source>
</reference>
<evidence type="ECO:0000313" key="1">
    <source>
        <dbReference type="EMBL" id="KAH0504566.1"/>
    </source>
</evidence>
<organism evidence="1 2">
    <name type="scientific">Microtus ochrogaster</name>
    <name type="common">Prairie vole</name>
    <dbReference type="NCBI Taxonomy" id="79684"/>
    <lineage>
        <taxon>Eukaryota</taxon>
        <taxon>Metazoa</taxon>
        <taxon>Chordata</taxon>
        <taxon>Craniata</taxon>
        <taxon>Vertebrata</taxon>
        <taxon>Euteleostomi</taxon>
        <taxon>Mammalia</taxon>
        <taxon>Eutheria</taxon>
        <taxon>Euarchontoglires</taxon>
        <taxon>Glires</taxon>
        <taxon>Rodentia</taxon>
        <taxon>Myomorpha</taxon>
        <taxon>Muroidea</taxon>
        <taxon>Cricetidae</taxon>
        <taxon>Arvicolinae</taxon>
        <taxon>Microtus</taxon>
    </lineage>
</organism>
<dbReference type="AlphaFoldDB" id="A0A8J6G238"/>
<name>A0A8J6G238_MICOH</name>
<dbReference type="EMBL" id="JAATJU010025000">
    <property type="protein sequence ID" value="KAH0504566.1"/>
    <property type="molecule type" value="Genomic_DNA"/>
</dbReference>
<protein>
    <submittedName>
        <fullName evidence="1">Glutathione S-transferase omega-1</fullName>
    </submittedName>
</protein>
<proteinExistence type="predicted"/>
<sequence>MMWLVRRLSQALRCIAHTPNLKLWMAAMQKDPTVSSDLLDAKSFRGFLSLYLQDSHEACDYGL</sequence>